<dbReference type="EC" id="2.8.2.-" evidence="9"/>
<evidence type="ECO:0000256" key="7">
    <source>
        <dbReference type="ARBA" id="ARBA00023136"/>
    </source>
</evidence>
<evidence type="ECO:0000256" key="1">
    <source>
        <dbReference type="ARBA" id="ARBA00004323"/>
    </source>
</evidence>
<dbReference type="GO" id="GO:0000139">
    <property type="term" value="C:Golgi membrane"/>
    <property type="evidence" value="ECO:0007669"/>
    <property type="project" value="UniProtKB-SubCell"/>
</dbReference>
<name>A0AAV2H5L3_LYMST</name>
<keyword evidence="4" id="KW-0812">Transmembrane</keyword>
<keyword evidence="3 9" id="KW-0808">Transferase</keyword>
<organism evidence="10 11">
    <name type="scientific">Lymnaea stagnalis</name>
    <name type="common">Great pond snail</name>
    <name type="synonym">Helix stagnalis</name>
    <dbReference type="NCBI Taxonomy" id="6523"/>
    <lineage>
        <taxon>Eukaryota</taxon>
        <taxon>Metazoa</taxon>
        <taxon>Spiralia</taxon>
        <taxon>Lophotrochozoa</taxon>
        <taxon>Mollusca</taxon>
        <taxon>Gastropoda</taxon>
        <taxon>Heterobranchia</taxon>
        <taxon>Euthyneura</taxon>
        <taxon>Panpulmonata</taxon>
        <taxon>Hygrophila</taxon>
        <taxon>Lymnaeoidea</taxon>
        <taxon>Lymnaeidae</taxon>
        <taxon>Lymnaea</taxon>
    </lineage>
</organism>
<evidence type="ECO:0000256" key="4">
    <source>
        <dbReference type="ARBA" id="ARBA00022692"/>
    </source>
</evidence>
<evidence type="ECO:0000256" key="9">
    <source>
        <dbReference type="RuleBase" id="RU364020"/>
    </source>
</evidence>
<keyword evidence="8 9" id="KW-0325">Glycoprotein</keyword>
<proteinExistence type="inferred from homology"/>
<feature type="non-terminal residue" evidence="10">
    <location>
        <position position="1"/>
    </location>
</feature>
<reference evidence="10 11" key="1">
    <citation type="submission" date="2024-04" db="EMBL/GenBank/DDBJ databases">
        <authorList>
            <consortium name="Genoscope - CEA"/>
            <person name="William W."/>
        </authorList>
    </citation>
    <scope>NUCLEOTIDE SEQUENCE [LARGE SCALE GENOMIC DNA]</scope>
</reference>
<protein>
    <recommendedName>
        <fullName evidence="9">Carbohydrate sulfotransferase</fullName>
        <ecNumber evidence="9">2.8.2.-</ecNumber>
    </recommendedName>
</protein>
<keyword evidence="11" id="KW-1185">Reference proteome</keyword>
<keyword evidence="6 9" id="KW-0333">Golgi apparatus</keyword>
<evidence type="ECO:0000313" key="11">
    <source>
        <dbReference type="Proteomes" id="UP001497497"/>
    </source>
</evidence>
<keyword evidence="7" id="KW-0472">Membrane</keyword>
<keyword evidence="9" id="KW-0119">Carbohydrate metabolism</keyword>
<dbReference type="GO" id="GO:0016051">
    <property type="term" value="P:carbohydrate biosynthetic process"/>
    <property type="evidence" value="ECO:0007669"/>
    <property type="project" value="InterPro"/>
</dbReference>
<accession>A0AAV2H5L3</accession>
<evidence type="ECO:0000256" key="8">
    <source>
        <dbReference type="ARBA" id="ARBA00023180"/>
    </source>
</evidence>
<evidence type="ECO:0000256" key="3">
    <source>
        <dbReference type="ARBA" id="ARBA00022679"/>
    </source>
</evidence>
<dbReference type="Pfam" id="PF03567">
    <property type="entry name" value="Sulfotransfer_2"/>
    <property type="match status" value="1"/>
</dbReference>
<gene>
    <name evidence="10" type="ORF">GSLYS_00003127001</name>
</gene>
<sequence length="282" mass="33142">GGGRNPKYDPDFWTRHFKAMCTTLAMATDAFKLKPGMVHKILVDDRHQILFGQMAKVASTNLGRIFAIMAGLFNSSDPDDIDPEQVHTIINHRETHLSEFPINDIIYRINTYYKFVFVRDPFERLLSAFIDKFSPPRPGYFEKIAKNIVRIYRKSSFHWKPIAFPEFIEYVSEAGRVIRTDNHWMPFHELSRPCELRYDFVGTIYTMHDDLQHVLRHSGLTGVVKIPEQKAARSLHETDKYLQQYYSQVPKKVLKKLYDVYHYDYELFNLTLPACIQTMLKL</sequence>
<evidence type="ECO:0000256" key="5">
    <source>
        <dbReference type="ARBA" id="ARBA00022989"/>
    </source>
</evidence>
<keyword evidence="9" id="KW-0735">Signal-anchor</keyword>
<dbReference type="PANTHER" id="PTHR12137">
    <property type="entry name" value="CARBOHYDRATE SULFOTRANSFERASE"/>
    <property type="match status" value="1"/>
</dbReference>
<dbReference type="InterPro" id="IPR005331">
    <property type="entry name" value="Sulfotransferase"/>
</dbReference>
<comment type="subcellular location">
    <subcellularLocation>
        <location evidence="1 9">Golgi apparatus membrane</location>
        <topology evidence="1 9">Single-pass type II membrane protein</topology>
    </subcellularLocation>
</comment>
<dbReference type="GO" id="GO:0008146">
    <property type="term" value="F:sulfotransferase activity"/>
    <property type="evidence" value="ECO:0007669"/>
    <property type="project" value="InterPro"/>
</dbReference>
<dbReference type="PANTHER" id="PTHR12137:SF54">
    <property type="entry name" value="CARBOHYDRATE SULFOTRANSFERASE"/>
    <property type="match status" value="1"/>
</dbReference>
<evidence type="ECO:0000313" key="10">
    <source>
        <dbReference type="EMBL" id="CAL1528957.1"/>
    </source>
</evidence>
<evidence type="ECO:0000256" key="6">
    <source>
        <dbReference type="ARBA" id="ARBA00023034"/>
    </source>
</evidence>
<keyword evidence="5" id="KW-1133">Transmembrane helix</keyword>
<evidence type="ECO:0000256" key="2">
    <source>
        <dbReference type="ARBA" id="ARBA00006339"/>
    </source>
</evidence>
<comment type="caution">
    <text evidence="10">The sequence shown here is derived from an EMBL/GenBank/DDBJ whole genome shotgun (WGS) entry which is preliminary data.</text>
</comment>
<dbReference type="AlphaFoldDB" id="A0AAV2H5L3"/>
<comment type="similarity">
    <text evidence="2 9">Belongs to the sulfotransferase 2 family.</text>
</comment>
<dbReference type="InterPro" id="IPR018011">
    <property type="entry name" value="Carb_sulfotrans_8-10"/>
</dbReference>
<dbReference type="EMBL" id="CAXITT010000040">
    <property type="protein sequence ID" value="CAL1528957.1"/>
    <property type="molecule type" value="Genomic_DNA"/>
</dbReference>
<dbReference type="Proteomes" id="UP001497497">
    <property type="component" value="Unassembled WGS sequence"/>
</dbReference>